<dbReference type="InterPro" id="IPR049076">
    <property type="entry name" value="ACCA"/>
</dbReference>
<dbReference type="PANTHER" id="PTHR45728">
    <property type="entry name" value="ACETYL-COA CARBOXYLASE, ISOFORM A"/>
    <property type="match status" value="1"/>
</dbReference>
<evidence type="ECO:0000313" key="3">
    <source>
        <dbReference type="EMBL" id="VDD78001.1"/>
    </source>
</evidence>
<dbReference type="Pfam" id="PF01039">
    <property type="entry name" value="Carboxyl_trans"/>
    <property type="match status" value="1"/>
</dbReference>
<dbReference type="InterPro" id="IPR011763">
    <property type="entry name" value="COA_CT_C"/>
</dbReference>
<feature type="compositionally biased region" description="Low complexity" evidence="1">
    <location>
        <begin position="703"/>
        <end position="713"/>
    </location>
</feature>
<protein>
    <recommendedName>
        <fullName evidence="2">CoA carboxyltransferase C-terminal domain-containing protein</fullName>
    </recommendedName>
</protein>
<reference evidence="3 4" key="1">
    <citation type="submission" date="2018-10" db="EMBL/GenBank/DDBJ databases">
        <authorList>
            <consortium name="Pathogen Informatics"/>
        </authorList>
    </citation>
    <scope>NUCLEOTIDE SEQUENCE [LARGE SCALE GENOMIC DNA]</scope>
</reference>
<dbReference type="OrthoDB" id="6283360at2759"/>
<dbReference type="InterPro" id="IPR029045">
    <property type="entry name" value="ClpP/crotonase-like_dom_sf"/>
</dbReference>
<organism evidence="3 4">
    <name type="scientific">Mesocestoides corti</name>
    <name type="common">Flatworm</name>
    <dbReference type="NCBI Taxonomy" id="53468"/>
    <lineage>
        <taxon>Eukaryota</taxon>
        <taxon>Metazoa</taxon>
        <taxon>Spiralia</taxon>
        <taxon>Lophotrochozoa</taxon>
        <taxon>Platyhelminthes</taxon>
        <taxon>Cestoda</taxon>
        <taxon>Eucestoda</taxon>
        <taxon>Cyclophyllidea</taxon>
        <taxon>Mesocestoididae</taxon>
        <taxon>Mesocestoides</taxon>
    </lineage>
</organism>
<dbReference type="GO" id="GO:0006633">
    <property type="term" value="P:fatty acid biosynthetic process"/>
    <property type="evidence" value="ECO:0007669"/>
    <property type="project" value="TreeGrafter"/>
</dbReference>
<dbReference type="STRING" id="53468.A0A0R3UAQ5"/>
<feature type="domain" description="CoA carboxyltransferase C-terminal" evidence="2">
    <location>
        <begin position="141"/>
        <end position="479"/>
    </location>
</feature>
<dbReference type="InterPro" id="IPR034733">
    <property type="entry name" value="AcCoA_carboxyl_beta"/>
</dbReference>
<sequence length="720" mass="79837">MIAGETAVAYDECFTLSIVTGQTIGIGAFLVGLGRRIIQIAKSHIILTDITVLNKLHGSQVYTSNDQLGGIKVDVLYQHVHRLFIKVMAKSGMCHLVVPDEFTAIQQMVNWLSFVPLKRGARLPLLRQPVPTSICAGGVDPIDRPVEYIPSRERTNDDPRWMFTGVLSGQFESTLDDDDILEASTEKDQQWLSGFFDWGSWQELHGSWATGVIVGRARLGGIPCGVITPETRVSVNQVPADPSDPVSKEQSIKRYGRVWYADTSYKTAQTIADFAREELPLFVFANWRGISEVGDFAFQILKFSTMIVEELITYPCPVFVYLPPHAELRGGAWVIFDPAINPDHVELFCAPDTCRGGVMAPEGTVEMKFGAADLVTTMHRLDDVCKSHLLDLHISKAGPFYLSAFAQLVNDRLEERHEKLLPIYQKVALQFADLHDTPGRLMARGLVSACVEWRSSRAFFFALLARRLLEQEAVKCLQQAKIPTVMATKQADCESCPLSQAIDDVPAAKLLEGIVPTLSAKASVDVPTESSEEIQLLNSAEAACQIIAETEAQRSASIRRDLSHLRQWFIEDSRHLSAEAAAQAWEQRHVTVAHWLATQLKHEQLREALSGLRDLQLDSESSVWKLAETTAAHGDSTEEQPTTSGSLPFILPRLDDMKKDQIVNHISQFLEQHPDCVDRLLNSFRGLQVARSDPVTATDPQGSTSSSEAAADTETTHRDC</sequence>
<feature type="region of interest" description="Disordered" evidence="1">
    <location>
        <begin position="692"/>
        <end position="720"/>
    </location>
</feature>
<dbReference type="PROSITE" id="PS50989">
    <property type="entry name" value="COA_CT_CTER"/>
    <property type="match status" value="1"/>
</dbReference>
<keyword evidence="4" id="KW-1185">Reference proteome</keyword>
<evidence type="ECO:0000256" key="1">
    <source>
        <dbReference type="SAM" id="MobiDB-lite"/>
    </source>
</evidence>
<dbReference type="EMBL" id="UXSR01001176">
    <property type="protein sequence ID" value="VDD78001.1"/>
    <property type="molecule type" value="Genomic_DNA"/>
</dbReference>
<accession>A0A0R3UAQ5</accession>
<dbReference type="SUPFAM" id="SSF52096">
    <property type="entry name" value="ClpP/crotonase"/>
    <property type="match status" value="2"/>
</dbReference>
<dbReference type="PANTHER" id="PTHR45728:SF3">
    <property type="entry name" value="ACETYL-COA CARBOXYLASE"/>
    <property type="match status" value="1"/>
</dbReference>
<name>A0A0R3UAQ5_MESCO</name>
<proteinExistence type="predicted"/>
<dbReference type="Proteomes" id="UP000267029">
    <property type="component" value="Unassembled WGS sequence"/>
</dbReference>
<dbReference type="AlphaFoldDB" id="A0A0R3UAQ5"/>
<dbReference type="Gene3D" id="3.90.226.10">
    <property type="entry name" value="2-enoyl-CoA Hydratase, Chain A, domain 1"/>
    <property type="match status" value="2"/>
</dbReference>
<dbReference type="GO" id="GO:0003989">
    <property type="term" value="F:acetyl-CoA carboxylase activity"/>
    <property type="evidence" value="ECO:0007669"/>
    <property type="project" value="InterPro"/>
</dbReference>
<evidence type="ECO:0000313" key="4">
    <source>
        <dbReference type="Proteomes" id="UP000267029"/>
    </source>
</evidence>
<gene>
    <name evidence="3" type="ORF">MCOS_LOCUS4004</name>
</gene>
<evidence type="ECO:0000259" key="2">
    <source>
        <dbReference type="PROSITE" id="PS50989"/>
    </source>
</evidence>